<dbReference type="AlphaFoldDB" id="A0A699HCS2"/>
<reference evidence="1" key="1">
    <citation type="journal article" date="2019" name="Sci. Rep.">
        <title>Draft genome of Tanacetum cinerariifolium, the natural source of mosquito coil.</title>
        <authorList>
            <person name="Yamashiro T."/>
            <person name="Shiraishi A."/>
            <person name="Satake H."/>
            <person name="Nakayama K."/>
        </authorList>
    </citation>
    <scope>NUCLEOTIDE SEQUENCE</scope>
</reference>
<evidence type="ECO:0000313" key="1">
    <source>
        <dbReference type="EMBL" id="GEX66210.1"/>
    </source>
</evidence>
<accession>A0A699HCS2</accession>
<comment type="caution">
    <text evidence="1">The sequence shown here is derived from an EMBL/GenBank/DDBJ whole genome shotgun (WGS) entry which is preliminary data.</text>
</comment>
<sequence>MVTSAVEKTNFASKRRFRPKLIDDLDEPVMDLKSDGTINKSESFIAPVKHKQTSVGKKNRADKMFTRNIIKLKLGCEICLGHLWINVRLKQKLVPAQRRTCDP</sequence>
<name>A0A699HCS2_TANCI</name>
<proteinExistence type="predicted"/>
<dbReference type="EMBL" id="BKCJ010122006">
    <property type="protein sequence ID" value="GEX66210.1"/>
    <property type="molecule type" value="Genomic_DNA"/>
</dbReference>
<protein>
    <submittedName>
        <fullName evidence="1">Uncharacterized protein</fullName>
    </submittedName>
</protein>
<organism evidence="1">
    <name type="scientific">Tanacetum cinerariifolium</name>
    <name type="common">Dalmatian daisy</name>
    <name type="synonym">Chrysanthemum cinerariifolium</name>
    <dbReference type="NCBI Taxonomy" id="118510"/>
    <lineage>
        <taxon>Eukaryota</taxon>
        <taxon>Viridiplantae</taxon>
        <taxon>Streptophyta</taxon>
        <taxon>Embryophyta</taxon>
        <taxon>Tracheophyta</taxon>
        <taxon>Spermatophyta</taxon>
        <taxon>Magnoliopsida</taxon>
        <taxon>eudicotyledons</taxon>
        <taxon>Gunneridae</taxon>
        <taxon>Pentapetalae</taxon>
        <taxon>asterids</taxon>
        <taxon>campanulids</taxon>
        <taxon>Asterales</taxon>
        <taxon>Asteraceae</taxon>
        <taxon>Asteroideae</taxon>
        <taxon>Anthemideae</taxon>
        <taxon>Anthemidinae</taxon>
        <taxon>Tanacetum</taxon>
    </lineage>
</organism>
<gene>
    <name evidence="1" type="ORF">Tci_338185</name>
</gene>